<gene>
    <name evidence="9" type="primary">SFB3</name>
    <name evidence="9" type="ORF">OC842_000837</name>
</gene>
<feature type="compositionally biased region" description="Low complexity" evidence="4">
    <location>
        <begin position="37"/>
        <end position="112"/>
    </location>
</feature>
<dbReference type="Gene3D" id="1.20.120.730">
    <property type="entry name" value="Sec23/Sec24 helical domain"/>
    <property type="match status" value="1"/>
</dbReference>
<evidence type="ECO:0000259" key="7">
    <source>
        <dbReference type="Pfam" id="PF04815"/>
    </source>
</evidence>
<dbReference type="InterPro" id="IPR036180">
    <property type="entry name" value="Gelsolin-like_dom_sf"/>
</dbReference>
<dbReference type="Pfam" id="PF04811">
    <property type="entry name" value="Sec23_trunk"/>
    <property type="match status" value="1"/>
</dbReference>
<sequence>MAQPPPFQQRPGPGGPPGQPGPGGPQGRPGPGPAPGGPQQYGGQQQQHQQQHPGQFGPPQGFRQGPPGAPGMQQPAPGSRGPTPGFNPQQQQQHQQGQFHPHPQQGFGQPHPGVMPPRSPQPGMPMQGGRPPMQAQRPQQPPQPQQQQFQRPPPGGPGAGPGPGPGPMSPVGGLSAQVGQMNLGPGAPQAPRGLSSGPASQLPPPPPQGGPDMGPARTKRSARAYHTDAAAAAAAAAAQPASDGWNDAPAQPNQAPYQRAAAERVAGYAEQERYLSGETDAALDQVPGQRNVISVEQQAANRARLSMQALPGGSLPPAAQQGGGPMQPPAGAPGVFSQAIGTPDISGDPNQGGMPPAVGPGQRGNIAQPPHSAGQRLPGVRSKISQEQTPSPVKAQDADQEDFDKEWFFTLGRGGLPRSTTDFGAVDQGNCSPKYMRVTTYSMPASDEIATASQIPIAVIVQPFAQLRHDEQPIHVVDCGEHGPPRCKKCRAYINPWCIFIEQGQKWMCNLCGSPTEVRPEYFCNLDVSGRRVDFEQRPELSHGTIDFTVPKEYWAVQTSPPSAVLLPVAPASTITETAKLTPKVEKDEAQFAGSTMGLSGQGGAAAKAATKAASDALGNIKLGPSGRTTVRAPRPMTYFFAIDVSYSAVRSGALKRVCDSIRETLYGPRKDASVSAGGLGATNGDKKGDEGEEDDVNTGFGIPEGSRVAILTFDKALHFYNLTSTLDHAQMLVVPDIEEPFVPISEGLLADPWDSKHVIEGLLDNLPNFFVESMVAEAALGAAIRGAQACLSTIGGQVNVFLATIPTVGPGALKHREDSKLYGTEKEKTLFLPQDPFYRNAAEECAESGIGVNVFLFPSQYIDVATISQLPGITGGDLFLHPRFDPVRDEIKLKSQVQRTVLRETAYNATMRVRCSNGLRVAEYNGSFFQRNSTDLELGNVDADKAIGVRIKHDGRLDERHEAYFQCAILYTTATGERRVRCHNLAVPVTSSLTNVFQYADLDSTVAYFAKDVTTLALSKPLKDVRNYTTEKCVKMLLSYRRNCARPASPGILLLPESYKLFPLYALAINKLKAIKGGNVTSDVRVYYMRIIQALGVGQTMALLYPRMIALHTMADDDGFPIKLAQPDGSTVDGARIKAPPLMRLSYLWMEQHGAYLIDNGDMCLLWLGADVNPQLLEDLYGVNSLDALDPRMSVLPKLPTRLSRQVRNLVKNFATQRNKPAMSVMLARQHRDGTEVEFANNLIEDQNNDALSYLDYLRHVHLLISNEGASGKEEESNEGSSLWRGW</sequence>
<dbReference type="InterPro" id="IPR036174">
    <property type="entry name" value="Znf_Sec23_Sec24_sf"/>
</dbReference>
<protein>
    <submittedName>
        <fullName evidence="9">COPII coat Sec23p-Sfb3p heterodimer component</fullName>
    </submittedName>
</protein>
<feature type="domain" description="Zinc finger Sec23/Sec24-type" evidence="5">
    <location>
        <begin position="484"/>
        <end position="522"/>
    </location>
</feature>
<feature type="domain" description="Sec23/Sec24 trunk" evidence="6">
    <location>
        <begin position="704"/>
        <end position="902"/>
    </location>
</feature>
<dbReference type="PANTHER" id="PTHR13803">
    <property type="entry name" value="SEC24-RELATED PROTEIN"/>
    <property type="match status" value="1"/>
</dbReference>
<evidence type="ECO:0000259" key="5">
    <source>
        <dbReference type="Pfam" id="PF04810"/>
    </source>
</evidence>
<evidence type="ECO:0000259" key="6">
    <source>
        <dbReference type="Pfam" id="PF04811"/>
    </source>
</evidence>
<evidence type="ECO:0000259" key="8">
    <source>
        <dbReference type="Pfam" id="PF08033"/>
    </source>
</evidence>
<dbReference type="Gene3D" id="3.40.20.10">
    <property type="entry name" value="Severin"/>
    <property type="match status" value="1"/>
</dbReference>
<dbReference type="GO" id="GO:0008270">
    <property type="term" value="F:zinc ion binding"/>
    <property type="evidence" value="ECO:0007669"/>
    <property type="project" value="InterPro"/>
</dbReference>
<evidence type="ECO:0000256" key="3">
    <source>
        <dbReference type="ARBA" id="ARBA00022927"/>
    </source>
</evidence>
<feature type="compositionally biased region" description="Pro residues" evidence="4">
    <location>
        <begin position="1"/>
        <end position="36"/>
    </location>
</feature>
<keyword evidence="2" id="KW-0813">Transport</keyword>
<evidence type="ECO:0000256" key="4">
    <source>
        <dbReference type="SAM" id="MobiDB-lite"/>
    </source>
</evidence>
<proteinExistence type="inferred from homology"/>
<keyword evidence="10" id="KW-1185">Reference proteome</keyword>
<dbReference type="SUPFAM" id="SSF81811">
    <property type="entry name" value="Helical domain of Sec23/24"/>
    <property type="match status" value="1"/>
</dbReference>
<dbReference type="GO" id="GO:0090110">
    <property type="term" value="P:COPII-coated vesicle cargo loading"/>
    <property type="evidence" value="ECO:0007669"/>
    <property type="project" value="TreeGrafter"/>
</dbReference>
<comment type="caution">
    <text evidence="9">The sequence shown here is derived from an EMBL/GenBank/DDBJ whole genome shotgun (WGS) entry which is preliminary data.</text>
</comment>
<dbReference type="InterPro" id="IPR036465">
    <property type="entry name" value="vWFA_dom_sf"/>
</dbReference>
<dbReference type="InterPro" id="IPR012990">
    <property type="entry name" value="Beta-sandwich_Sec23_24"/>
</dbReference>
<dbReference type="SUPFAM" id="SSF53300">
    <property type="entry name" value="vWA-like"/>
    <property type="match status" value="1"/>
</dbReference>
<evidence type="ECO:0000313" key="9">
    <source>
        <dbReference type="EMBL" id="KAK0539713.1"/>
    </source>
</evidence>
<feature type="compositionally biased region" description="Pro residues" evidence="4">
    <location>
        <begin position="113"/>
        <end position="123"/>
    </location>
</feature>
<organism evidence="9 10">
    <name type="scientific">Tilletia horrida</name>
    <dbReference type="NCBI Taxonomy" id="155126"/>
    <lineage>
        <taxon>Eukaryota</taxon>
        <taxon>Fungi</taxon>
        <taxon>Dikarya</taxon>
        <taxon>Basidiomycota</taxon>
        <taxon>Ustilaginomycotina</taxon>
        <taxon>Exobasidiomycetes</taxon>
        <taxon>Tilletiales</taxon>
        <taxon>Tilletiaceae</taxon>
        <taxon>Tilletia</taxon>
    </lineage>
</organism>
<feature type="compositionally biased region" description="Low complexity" evidence="4">
    <location>
        <begin position="124"/>
        <end position="138"/>
    </location>
</feature>
<feature type="region of interest" description="Disordered" evidence="4">
    <location>
        <begin position="1"/>
        <end position="273"/>
    </location>
</feature>
<evidence type="ECO:0000313" key="10">
    <source>
        <dbReference type="Proteomes" id="UP001176521"/>
    </source>
</evidence>
<dbReference type="Pfam" id="PF08033">
    <property type="entry name" value="Sec23_BS"/>
    <property type="match status" value="1"/>
</dbReference>
<dbReference type="SUPFAM" id="SSF81995">
    <property type="entry name" value="beta-sandwich domain of Sec23/24"/>
    <property type="match status" value="1"/>
</dbReference>
<reference evidence="9" key="1">
    <citation type="journal article" date="2023" name="PhytoFront">
        <title>Draft Genome Resources of Seven Strains of Tilletia horrida, Causal Agent of Kernel Smut of Rice.</title>
        <authorList>
            <person name="Khanal S."/>
            <person name="Antony Babu S."/>
            <person name="Zhou X.G."/>
        </authorList>
    </citation>
    <scope>NUCLEOTIDE SEQUENCE</scope>
    <source>
        <strain evidence="9">TX3</strain>
    </source>
</reference>
<dbReference type="GO" id="GO:0000149">
    <property type="term" value="F:SNARE binding"/>
    <property type="evidence" value="ECO:0007669"/>
    <property type="project" value="TreeGrafter"/>
</dbReference>
<dbReference type="Proteomes" id="UP001176521">
    <property type="component" value="Unassembled WGS sequence"/>
</dbReference>
<feature type="domain" description="Sec23/Sec24 helical" evidence="7">
    <location>
        <begin position="1002"/>
        <end position="1102"/>
    </location>
</feature>
<dbReference type="EMBL" id="JAPDMQ010000026">
    <property type="protein sequence ID" value="KAK0539713.1"/>
    <property type="molecule type" value="Genomic_DNA"/>
</dbReference>
<feature type="region of interest" description="Disordered" evidence="4">
    <location>
        <begin position="677"/>
        <end position="700"/>
    </location>
</feature>
<dbReference type="PANTHER" id="PTHR13803:SF4">
    <property type="entry name" value="SECRETORY 24CD, ISOFORM C"/>
    <property type="match status" value="1"/>
</dbReference>
<evidence type="ECO:0000256" key="2">
    <source>
        <dbReference type="ARBA" id="ARBA00022448"/>
    </source>
</evidence>
<dbReference type="SUPFAM" id="SSF82754">
    <property type="entry name" value="C-terminal, gelsolin-like domain of Sec23/24"/>
    <property type="match status" value="1"/>
</dbReference>
<dbReference type="InterPro" id="IPR029006">
    <property type="entry name" value="ADF-H/Gelsolin-like_dom_sf"/>
</dbReference>
<feature type="domain" description="Sec23/Sec24 beta-sandwich" evidence="8">
    <location>
        <begin position="907"/>
        <end position="991"/>
    </location>
</feature>
<keyword evidence="3" id="KW-0653">Protein transport</keyword>
<dbReference type="GO" id="GO:0006886">
    <property type="term" value="P:intracellular protein transport"/>
    <property type="evidence" value="ECO:0007669"/>
    <property type="project" value="InterPro"/>
</dbReference>
<dbReference type="SUPFAM" id="SSF82919">
    <property type="entry name" value="Zn-finger domain of Sec23/24"/>
    <property type="match status" value="1"/>
</dbReference>
<dbReference type="InterPro" id="IPR006895">
    <property type="entry name" value="Znf_Sec23_Sec24"/>
</dbReference>
<accession>A0AAN6JN28</accession>
<dbReference type="InterPro" id="IPR050550">
    <property type="entry name" value="SEC23_SEC24_subfamily"/>
</dbReference>
<feature type="compositionally biased region" description="Pro residues" evidence="4">
    <location>
        <begin position="151"/>
        <end position="168"/>
    </location>
</feature>
<dbReference type="InterPro" id="IPR006900">
    <property type="entry name" value="Sec23/24_helical_dom"/>
</dbReference>
<evidence type="ECO:0000256" key="1">
    <source>
        <dbReference type="ARBA" id="ARBA00008334"/>
    </source>
</evidence>
<dbReference type="InterPro" id="IPR006896">
    <property type="entry name" value="Sec23/24_trunk_dom"/>
</dbReference>
<feature type="region of interest" description="Disordered" evidence="4">
    <location>
        <begin position="304"/>
        <end position="400"/>
    </location>
</feature>
<name>A0AAN6JN28_9BASI</name>
<dbReference type="Pfam" id="PF04815">
    <property type="entry name" value="Sec23_helical"/>
    <property type="match status" value="1"/>
</dbReference>
<dbReference type="GO" id="GO:0030127">
    <property type="term" value="C:COPII vesicle coat"/>
    <property type="evidence" value="ECO:0007669"/>
    <property type="project" value="InterPro"/>
</dbReference>
<feature type="compositionally biased region" description="Low complexity" evidence="4">
    <location>
        <begin position="311"/>
        <end position="320"/>
    </location>
</feature>
<dbReference type="Gene3D" id="3.40.50.410">
    <property type="entry name" value="von Willebrand factor, type A domain"/>
    <property type="match status" value="1"/>
</dbReference>
<dbReference type="Pfam" id="PF04810">
    <property type="entry name" value="zf-Sec23_Sec24"/>
    <property type="match status" value="1"/>
</dbReference>
<comment type="similarity">
    <text evidence="1">Belongs to the SEC23/SEC24 family. SEC24 subfamily.</text>
</comment>
<dbReference type="GO" id="GO:0070971">
    <property type="term" value="C:endoplasmic reticulum exit site"/>
    <property type="evidence" value="ECO:0007669"/>
    <property type="project" value="TreeGrafter"/>
</dbReference>
<feature type="compositionally biased region" description="Low complexity" evidence="4">
    <location>
        <begin position="229"/>
        <end position="238"/>
    </location>
</feature>
<dbReference type="Gene3D" id="2.60.40.1670">
    <property type="entry name" value="beta-sandwich domain of Sec23/24"/>
    <property type="match status" value="1"/>
</dbReference>
<dbReference type="Gene3D" id="2.30.30.380">
    <property type="entry name" value="Zn-finger domain of Sec23/24"/>
    <property type="match status" value="1"/>
</dbReference>
<dbReference type="InterPro" id="IPR036175">
    <property type="entry name" value="Sec23/24_helical_dom_sf"/>
</dbReference>